<evidence type="ECO:0000313" key="4">
    <source>
        <dbReference type="Proteomes" id="UP000651475"/>
    </source>
</evidence>
<reference evidence="3 4" key="1">
    <citation type="submission" date="2020-08" db="EMBL/GenBank/DDBJ databases">
        <title>Genome public.</title>
        <authorList>
            <person name="Liu C."/>
            <person name="Sun Q."/>
        </authorList>
    </citation>
    <scope>NUCLEOTIDE SEQUENCE [LARGE SCALE GENOMIC DNA]</scope>
    <source>
        <strain evidence="3 4">NSJ-79</strain>
    </source>
</reference>
<dbReference type="RefSeq" id="WP_186929873.1">
    <property type="nucleotide sequence ID" value="NZ_JACOOJ010000015.1"/>
</dbReference>
<gene>
    <name evidence="3" type="ORF">H8S65_10120</name>
</gene>
<proteinExistence type="predicted"/>
<name>A0ABR7DNW4_9BACT</name>
<organism evidence="3 4">
    <name type="scientific">Parabacteroides hominis</name>
    <dbReference type="NCBI Taxonomy" id="2763057"/>
    <lineage>
        <taxon>Bacteria</taxon>
        <taxon>Pseudomonadati</taxon>
        <taxon>Bacteroidota</taxon>
        <taxon>Bacteroidia</taxon>
        <taxon>Bacteroidales</taxon>
        <taxon>Tannerellaceae</taxon>
        <taxon>Parabacteroides</taxon>
    </lineage>
</organism>
<feature type="domain" description="PoNi C-terminal" evidence="2">
    <location>
        <begin position="135"/>
        <end position="245"/>
    </location>
</feature>
<dbReference type="EMBL" id="JACOOJ010000015">
    <property type="protein sequence ID" value="MBC5633124.1"/>
    <property type="molecule type" value="Genomic_DNA"/>
</dbReference>
<dbReference type="InterPro" id="IPR028983">
    <property type="entry name" value="PA2201-like_C"/>
</dbReference>
<dbReference type="Pfam" id="PF08928">
    <property type="entry name" value="PoNi_N"/>
    <property type="match status" value="1"/>
</dbReference>
<dbReference type="InterPro" id="IPR015025">
    <property type="entry name" value="PoNi_C"/>
</dbReference>
<dbReference type="SUPFAM" id="SSF140731">
    <property type="entry name" value="PA2201 C-terminal domain-like"/>
    <property type="match status" value="1"/>
</dbReference>
<dbReference type="Gene3D" id="1.10.3920.10">
    <property type="entry name" value="PA2201 C-terminal domain-like"/>
    <property type="match status" value="1"/>
</dbReference>
<dbReference type="InterPro" id="IPR015024">
    <property type="entry name" value="PoNi_N"/>
</dbReference>
<evidence type="ECO:0000259" key="2">
    <source>
        <dbReference type="Pfam" id="PF08929"/>
    </source>
</evidence>
<dbReference type="Proteomes" id="UP000651475">
    <property type="component" value="Unassembled WGS sequence"/>
</dbReference>
<accession>A0ABR7DNW4</accession>
<feature type="domain" description="PoNi N-terminal" evidence="1">
    <location>
        <begin position="4"/>
        <end position="126"/>
    </location>
</feature>
<evidence type="ECO:0000259" key="1">
    <source>
        <dbReference type="Pfam" id="PF08928"/>
    </source>
</evidence>
<keyword evidence="4" id="KW-1185">Reference proteome</keyword>
<comment type="caution">
    <text evidence="3">The sequence shown here is derived from an EMBL/GenBank/DDBJ whole genome shotgun (WGS) entry which is preliminary data.</text>
</comment>
<evidence type="ECO:0000313" key="3">
    <source>
        <dbReference type="EMBL" id="MBC5633124.1"/>
    </source>
</evidence>
<protein>
    <submittedName>
        <fullName evidence="3">DUF1911 domain-containing protein</fullName>
    </submittedName>
</protein>
<sequence length="252" mass="29636">MEVRDKYGTIESFSNLIEEESGFIVEVEKTIERLKDSEIKGIQLYPRPNLDVLEDYKAEKLYYKYDILLASYSVGKDIREIEKQYKDIVPLVKRSWKLRQDYVMLLHILSMGILLQADTNIFRNLANVVTESKLNDFLIDYLIGYKLTDYLPMSEHQFKWKRPYPFLDTIISVAQTNKEEAVKQLKLYLTKKWYRGHSDTGWYNIHVINSGSHSGYWSFESGALVKVLGLDDSSLKGLPYYPYDMVHWNDTK</sequence>
<dbReference type="Pfam" id="PF08929">
    <property type="entry name" value="PoNi_C"/>
    <property type="match status" value="1"/>
</dbReference>